<dbReference type="PANTHER" id="PTHR40114">
    <property type="entry name" value="SLR0698 PROTEIN"/>
    <property type="match status" value="1"/>
</dbReference>
<dbReference type="PIRSF" id="PIRSF016487">
    <property type="entry name" value="CYTH_UCP016487"/>
    <property type="match status" value="1"/>
</dbReference>
<protein>
    <submittedName>
        <fullName evidence="2">CYTH domain-containing protein</fullName>
    </submittedName>
</protein>
<gene>
    <name evidence="2" type="ORF">NBZ79_16955</name>
</gene>
<name>A0ABY4W1M6_9PROT</name>
<dbReference type="EMBL" id="CP098747">
    <property type="protein sequence ID" value="USG60849.1"/>
    <property type="molecule type" value="Genomic_DNA"/>
</dbReference>
<reference evidence="2" key="1">
    <citation type="submission" date="2022-06" db="EMBL/GenBank/DDBJ databases">
        <title>Sneathiella actinostolidae sp. nov., isolated from a sea anemonein the Western Pacific Ocean.</title>
        <authorList>
            <person name="Wei M.J."/>
        </authorList>
    </citation>
    <scope>NUCLEOTIDE SEQUENCE</scope>
    <source>
        <strain evidence="2">PHK-P5</strain>
    </source>
</reference>
<proteinExistence type="predicted"/>
<dbReference type="SUPFAM" id="SSF55154">
    <property type="entry name" value="CYTH-like phosphatases"/>
    <property type="match status" value="1"/>
</dbReference>
<accession>A0ABY4W1M6</accession>
<dbReference type="PANTHER" id="PTHR40114:SF1">
    <property type="entry name" value="SLR0698 PROTEIN"/>
    <property type="match status" value="1"/>
</dbReference>
<dbReference type="InterPro" id="IPR012042">
    <property type="entry name" value="NeuTTM/CthTTM-like"/>
</dbReference>
<dbReference type="CDD" id="cd07891">
    <property type="entry name" value="CYTH-like_CthTTM-like_1"/>
    <property type="match status" value="1"/>
</dbReference>
<keyword evidence="3" id="KW-1185">Reference proteome</keyword>
<dbReference type="Gene3D" id="2.40.320.10">
    <property type="entry name" value="Hypothetical Protein Pfu-838710-001"/>
    <property type="match status" value="1"/>
</dbReference>
<dbReference type="RefSeq" id="WP_251933736.1">
    <property type="nucleotide sequence ID" value="NZ_CP098747.1"/>
</dbReference>
<dbReference type="Pfam" id="PF01928">
    <property type="entry name" value="CYTH"/>
    <property type="match status" value="1"/>
</dbReference>
<dbReference type="InterPro" id="IPR023577">
    <property type="entry name" value="CYTH_domain"/>
</dbReference>
<evidence type="ECO:0000313" key="3">
    <source>
        <dbReference type="Proteomes" id="UP001056291"/>
    </source>
</evidence>
<dbReference type="InterPro" id="IPR033469">
    <property type="entry name" value="CYTH-like_dom_sf"/>
</dbReference>
<dbReference type="PROSITE" id="PS51707">
    <property type="entry name" value="CYTH"/>
    <property type="match status" value="1"/>
</dbReference>
<sequence length="154" mass="17478">MEIERKFFVKNDSWKSKTLSSTEITQFYLTGQGQFPSVRLRIAGDKGFLTIKYASVSDKILARDEYEYAVPVQDVEAQIDHATGSIIQKTRYIVQGADERIWEIDVFHNPSNIPVIAEIELASLDAQVSLPDWVGKEVTSDHTYSNLAMSFRSK</sequence>
<evidence type="ECO:0000313" key="2">
    <source>
        <dbReference type="EMBL" id="USG60849.1"/>
    </source>
</evidence>
<organism evidence="2 3">
    <name type="scientific">Sneathiella marina</name>
    <dbReference type="NCBI Taxonomy" id="2950108"/>
    <lineage>
        <taxon>Bacteria</taxon>
        <taxon>Pseudomonadati</taxon>
        <taxon>Pseudomonadota</taxon>
        <taxon>Alphaproteobacteria</taxon>
        <taxon>Sneathiellales</taxon>
        <taxon>Sneathiellaceae</taxon>
        <taxon>Sneathiella</taxon>
    </lineage>
</organism>
<dbReference type="SMART" id="SM01118">
    <property type="entry name" value="CYTH"/>
    <property type="match status" value="1"/>
</dbReference>
<dbReference type="Proteomes" id="UP001056291">
    <property type="component" value="Chromosome"/>
</dbReference>
<feature type="domain" description="CYTH" evidence="1">
    <location>
        <begin position="1"/>
        <end position="150"/>
    </location>
</feature>
<evidence type="ECO:0000259" key="1">
    <source>
        <dbReference type="PROSITE" id="PS51707"/>
    </source>
</evidence>